<keyword evidence="1" id="KW-0472">Membrane</keyword>
<keyword evidence="1" id="KW-1133">Transmembrane helix</keyword>
<feature type="transmembrane region" description="Helical" evidence="1">
    <location>
        <begin position="22"/>
        <end position="44"/>
    </location>
</feature>
<dbReference type="AlphaFoldDB" id="A0A1K1ZWP8"/>
<proteinExistence type="predicted"/>
<evidence type="ECO:0000313" key="2">
    <source>
        <dbReference type="EMBL" id="SFX78512.1"/>
    </source>
</evidence>
<protein>
    <submittedName>
        <fullName evidence="2">Uncharacterized protein</fullName>
    </submittedName>
</protein>
<gene>
    <name evidence="2" type="ORF">SAMN02787144_1006141</name>
</gene>
<organism evidence="2 3">
    <name type="scientific">Streptomyces atratus</name>
    <dbReference type="NCBI Taxonomy" id="1893"/>
    <lineage>
        <taxon>Bacteria</taxon>
        <taxon>Bacillati</taxon>
        <taxon>Actinomycetota</taxon>
        <taxon>Actinomycetes</taxon>
        <taxon>Kitasatosporales</taxon>
        <taxon>Streptomycetaceae</taxon>
        <taxon>Streptomyces</taxon>
    </lineage>
</organism>
<evidence type="ECO:0000256" key="1">
    <source>
        <dbReference type="SAM" id="Phobius"/>
    </source>
</evidence>
<accession>A0A1K1ZWP8</accession>
<sequence length="46" mass="4764">MAGSERPKQPVKIPDALVLTGMLGWGFGAIPFILLVVGSLVGVATR</sequence>
<dbReference type="EMBL" id="FPJO01000006">
    <property type="protein sequence ID" value="SFX78512.1"/>
    <property type="molecule type" value="Genomic_DNA"/>
</dbReference>
<keyword evidence="1" id="KW-0812">Transmembrane</keyword>
<evidence type="ECO:0000313" key="3">
    <source>
        <dbReference type="Proteomes" id="UP000181909"/>
    </source>
</evidence>
<reference evidence="2 3" key="1">
    <citation type="submission" date="2016-11" db="EMBL/GenBank/DDBJ databases">
        <authorList>
            <person name="Jaros S."/>
            <person name="Januszkiewicz K."/>
            <person name="Wedrychowicz H."/>
        </authorList>
    </citation>
    <scope>NUCLEOTIDE SEQUENCE [LARGE SCALE GENOMIC DNA]</scope>
    <source>
        <strain evidence="2 3">OK807</strain>
    </source>
</reference>
<name>A0A1K1ZWP8_STRAR</name>
<dbReference type="Proteomes" id="UP000181909">
    <property type="component" value="Unassembled WGS sequence"/>
</dbReference>